<evidence type="ECO:0000256" key="3">
    <source>
        <dbReference type="ARBA" id="ARBA00023167"/>
    </source>
</evidence>
<dbReference type="InterPro" id="IPR000649">
    <property type="entry name" value="IF-2B-related"/>
</dbReference>
<keyword evidence="2 6" id="KW-0028">Amino-acid biosynthesis</keyword>
<dbReference type="Gene3D" id="1.20.120.420">
    <property type="entry name" value="translation initiation factor eif-2b, domain 1"/>
    <property type="match status" value="1"/>
</dbReference>
<keyword evidence="5 6" id="KW-0539">Nucleus</keyword>
<evidence type="ECO:0000256" key="5">
    <source>
        <dbReference type="ARBA" id="ARBA00023242"/>
    </source>
</evidence>
<proteinExistence type="inferred from homology"/>
<comment type="pathway">
    <text evidence="6">Amino-acid biosynthesis; L-methionine biosynthesis via salvage pathway; L-methionine from S-methyl-5-thio-alpha-D-ribose 1-phosphate: step 1/6.</text>
</comment>
<evidence type="ECO:0000313" key="8">
    <source>
        <dbReference type="RefSeq" id="XP_017877381.1"/>
    </source>
</evidence>
<comment type="catalytic activity">
    <reaction evidence="6">
        <text>5-(methylsulfanyl)-alpha-D-ribose 1-phosphate = 5-(methylsulfanyl)-D-ribulose 1-phosphate</text>
        <dbReference type="Rhea" id="RHEA:19989"/>
        <dbReference type="ChEBI" id="CHEBI:58533"/>
        <dbReference type="ChEBI" id="CHEBI:58548"/>
        <dbReference type="EC" id="5.3.1.23"/>
    </reaction>
</comment>
<comment type="function">
    <text evidence="6">Catalyzes the interconversion of methylthioribose-1-phosphate (MTR-1-P) into methylthioribulose-1-phosphate (MTRu-1-P).</text>
</comment>
<name>A0AAJ7IVA5_9HYME</name>
<dbReference type="NCBIfam" id="NF004326">
    <property type="entry name" value="PRK05720.1"/>
    <property type="match status" value="1"/>
</dbReference>
<dbReference type="GO" id="GO:0019509">
    <property type="term" value="P:L-methionine salvage from methylthioadenosine"/>
    <property type="evidence" value="ECO:0007669"/>
    <property type="project" value="UniProtKB-UniRule"/>
</dbReference>
<dbReference type="SUPFAM" id="SSF100950">
    <property type="entry name" value="NagB/RpiA/CoA transferase-like"/>
    <property type="match status" value="1"/>
</dbReference>
<keyword evidence="3 6" id="KW-0486">Methionine biosynthesis</keyword>
<dbReference type="KEGG" id="ccal:108623416"/>
<dbReference type="NCBIfam" id="TIGR00512">
    <property type="entry name" value="salvage_mtnA"/>
    <property type="match status" value="1"/>
</dbReference>
<dbReference type="GeneID" id="108623416"/>
<comment type="similarity">
    <text evidence="6">Belongs to the eIF-2B alpha/beta/delta subunits family. MtnA subfamily.</text>
</comment>
<dbReference type="NCBIfam" id="TIGR00524">
    <property type="entry name" value="eIF-2B_rel"/>
    <property type="match status" value="1"/>
</dbReference>
<dbReference type="InterPro" id="IPR027363">
    <property type="entry name" value="M1Pi_N"/>
</dbReference>
<evidence type="ECO:0000313" key="7">
    <source>
        <dbReference type="Proteomes" id="UP000694925"/>
    </source>
</evidence>
<protein>
    <recommendedName>
        <fullName evidence="6">Methylthioribose-1-phosphate isomerase</fullName>
        <shortName evidence="6">M1Pi</shortName>
        <shortName evidence="6">MTR-1-P isomerase</shortName>
        <ecNumber evidence="6">5.3.1.23</ecNumber>
    </recommendedName>
    <alternativeName>
        <fullName evidence="6">S-methyl-5-thioribose-1-phosphate isomerase</fullName>
    </alternativeName>
    <alternativeName>
        <fullName evidence="6">Translation initiation factor eIF-2B subunit alpha/beta/delta-like protein</fullName>
    </alternativeName>
</protein>
<dbReference type="PANTHER" id="PTHR43475:SF1">
    <property type="entry name" value="METHYLTHIORIBOSE-1-PHOSPHATE ISOMERASE"/>
    <property type="match status" value="1"/>
</dbReference>
<dbReference type="GO" id="GO:0005737">
    <property type="term" value="C:cytoplasm"/>
    <property type="evidence" value="ECO:0007669"/>
    <property type="project" value="UniProtKB-SubCell"/>
</dbReference>
<evidence type="ECO:0000256" key="4">
    <source>
        <dbReference type="ARBA" id="ARBA00023235"/>
    </source>
</evidence>
<dbReference type="FunFam" id="1.20.120.420:FF:000003">
    <property type="entry name" value="Methylthioribose-1-phosphate isomerase"/>
    <property type="match status" value="1"/>
</dbReference>
<dbReference type="InterPro" id="IPR037171">
    <property type="entry name" value="NagB/RpiA_transferase-like"/>
</dbReference>
<organism evidence="7 8">
    <name type="scientific">Ceratina calcarata</name>
    <dbReference type="NCBI Taxonomy" id="156304"/>
    <lineage>
        <taxon>Eukaryota</taxon>
        <taxon>Metazoa</taxon>
        <taxon>Ecdysozoa</taxon>
        <taxon>Arthropoda</taxon>
        <taxon>Hexapoda</taxon>
        <taxon>Insecta</taxon>
        <taxon>Pterygota</taxon>
        <taxon>Neoptera</taxon>
        <taxon>Endopterygota</taxon>
        <taxon>Hymenoptera</taxon>
        <taxon>Apocrita</taxon>
        <taxon>Aculeata</taxon>
        <taxon>Apoidea</taxon>
        <taxon>Anthophila</taxon>
        <taxon>Apidae</taxon>
        <taxon>Ceratina</taxon>
        <taxon>Zadontomerus</taxon>
    </lineage>
</organism>
<accession>A0AAJ7IVA5</accession>
<evidence type="ECO:0000256" key="1">
    <source>
        <dbReference type="ARBA" id="ARBA00022490"/>
    </source>
</evidence>
<evidence type="ECO:0000256" key="6">
    <source>
        <dbReference type="HAMAP-Rule" id="MF_03119"/>
    </source>
</evidence>
<dbReference type="FunFam" id="3.40.50.10470:FF:000003">
    <property type="entry name" value="Methylthioribose-1-phosphate isomerase"/>
    <property type="match status" value="1"/>
</dbReference>
<gene>
    <name evidence="8" type="primary">LOC108623416</name>
</gene>
<keyword evidence="7" id="KW-1185">Reference proteome</keyword>
<dbReference type="GO" id="GO:0046523">
    <property type="term" value="F:S-methyl-5-thioribose-1-phosphate isomerase activity"/>
    <property type="evidence" value="ECO:0007669"/>
    <property type="project" value="UniProtKB-UniRule"/>
</dbReference>
<dbReference type="Proteomes" id="UP000694925">
    <property type="component" value="Unplaced"/>
</dbReference>
<keyword evidence="1 6" id="KW-0963">Cytoplasm</keyword>
<keyword evidence="4 6" id="KW-0413">Isomerase</keyword>
<dbReference type="InterPro" id="IPR042529">
    <property type="entry name" value="IF_2B-like_C"/>
</dbReference>
<feature type="site" description="Transition state stabilizer" evidence="6">
    <location>
        <position position="167"/>
    </location>
</feature>
<comment type="subcellular location">
    <subcellularLocation>
        <location evidence="6">Cytoplasm</location>
    </subcellularLocation>
    <subcellularLocation>
        <location evidence="6">Nucleus</location>
    </subcellularLocation>
</comment>
<dbReference type="InterPro" id="IPR011559">
    <property type="entry name" value="Initiation_fac_2B_a/b/d"/>
</dbReference>
<dbReference type="EC" id="5.3.1.23" evidence="6"/>
<dbReference type="RefSeq" id="XP_017877381.1">
    <property type="nucleotide sequence ID" value="XM_018021892.2"/>
</dbReference>
<evidence type="ECO:0000256" key="2">
    <source>
        <dbReference type="ARBA" id="ARBA00022605"/>
    </source>
</evidence>
<sequence>MDTTLESIRWENGKLEILDQTLLPRTKYIPVTGVEDGWHVIRNMQVRGAPAIAIVGCLSLVAEITKDDHRDKKSLRQDVEGKLNYLVSARPTAVNMKIAADELIHLANKLTKDTTVNIDQMKESLIDSVELMLIKDIADNKAIGDFGAEEILKHTHGDGAVKILTHCNTGSLATAGYGTALGVIRSLHKKHNLDHAYCTETRPYFQGARLTAYELVYEGIPGTLICDDMVAALMKSTNISAVVVGADRVAANGDTANKIGTYQIAIVAQYHNVPFYVAAPRTSIDFSIPCGDYIVIEERPEREMSHIKNERIASCGIHCWNPAFDVTPARLITGIITEVGVFRPKDLIKLKTERN</sequence>
<feature type="active site" description="Proton donor" evidence="6">
    <location>
        <position position="247"/>
    </location>
</feature>
<dbReference type="GO" id="GO:0005634">
    <property type="term" value="C:nucleus"/>
    <property type="evidence" value="ECO:0007669"/>
    <property type="project" value="UniProtKB-SubCell"/>
</dbReference>
<dbReference type="Gene3D" id="3.40.50.10470">
    <property type="entry name" value="Translation initiation factor eif-2b, domain 2"/>
    <property type="match status" value="1"/>
</dbReference>
<dbReference type="PANTHER" id="PTHR43475">
    <property type="entry name" value="METHYLTHIORIBOSE-1-PHOSPHATE ISOMERASE"/>
    <property type="match status" value="1"/>
</dbReference>
<dbReference type="HAMAP" id="MF_01678">
    <property type="entry name" value="Salvage_MtnA"/>
    <property type="match status" value="1"/>
</dbReference>
<dbReference type="AlphaFoldDB" id="A0AAJ7IVA5"/>
<dbReference type="Pfam" id="PF01008">
    <property type="entry name" value="IF-2B"/>
    <property type="match status" value="1"/>
</dbReference>
<dbReference type="InterPro" id="IPR005251">
    <property type="entry name" value="IF-M1Pi"/>
</dbReference>
<reference evidence="8" key="1">
    <citation type="submission" date="2025-08" db="UniProtKB">
        <authorList>
            <consortium name="RefSeq"/>
        </authorList>
    </citation>
    <scope>IDENTIFICATION</scope>
    <source>
        <tissue evidence="8">Whole body</tissue>
    </source>
</reference>